<dbReference type="Gene3D" id="2.40.10.220">
    <property type="entry name" value="predicted glycosyltransferase like domains"/>
    <property type="match status" value="1"/>
</dbReference>
<dbReference type="RefSeq" id="WP_048385795.1">
    <property type="nucleotide sequence ID" value="NZ_CP011494.1"/>
</dbReference>
<dbReference type="Proteomes" id="UP000036406">
    <property type="component" value="Chromosome"/>
</dbReference>
<dbReference type="GO" id="GO:0035438">
    <property type="term" value="F:cyclic-di-GMP binding"/>
    <property type="evidence" value="ECO:0007669"/>
    <property type="project" value="InterPro"/>
</dbReference>
<evidence type="ECO:0000313" key="2">
    <source>
        <dbReference type="EMBL" id="AKO52699.1"/>
    </source>
</evidence>
<gene>
    <name evidence="2" type="ORF">ABA45_10000</name>
</gene>
<reference evidence="2 3" key="1">
    <citation type="submission" date="2015-05" db="EMBL/GenBank/DDBJ databases">
        <title>Complete genome of Marinobacter psychrophilus strain 20041T isolated from sea-ice of the Canadian Basin.</title>
        <authorList>
            <person name="Song L."/>
            <person name="Ren L."/>
            <person name="Yu Y."/>
            <person name="Wang X."/>
        </authorList>
    </citation>
    <scope>NUCLEOTIDE SEQUENCE [LARGE SCALE GENOMIC DNA]</scope>
    <source>
        <strain evidence="2 3">20041</strain>
    </source>
</reference>
<sequence>MADKDYIFGLANDARSPDNRFDYRLCAQAKAVIHLETAESVQYTDRKQVLACPVRDLSASGLRLWSAYSLPVGAFVPALIHLVDGQPDYHLTLEIVWCEPELVEASEPPTGYLAGCRVLESGGTDAVEWLEAVAMAMLKA</sequence>
<dbReference type="KEGG" id="mpq:ABA45_10000"/>
<protein>
    <recommendedName>
        <fullName evidence="1">PilZ domain-containing protein</fullName>
    </recommendedName>
</protein>
<name>A0A0H4I1A0_9GAMM</name>
<accession>A0A0H4I1A0</accession>
<dbReference type="Pfam" id="PF07238">
    <property type="entry name" value="PilZ"/>
    <property type="match status" value="1"/>
</dbReference>
<proteinExistence type="predicted"/>
<keyword evidence="3" id="KW-1185">Reference proteome</keyword>
<dbReference type="SUPFAM" id="SSF141371">
    <property type="entry name" value="PilZ domain-like"/>
    <property type="match status" value="1"/>
</dbReference>
<dbReference type="EMBL" id="CP011494">
    <property type="protein sequence ID" value="AKO52699.1"/>
    <property type="molecule type" value="Genomic_DNA"/>
</dbReference>
<dbReference type="AlphaFoldDB" id="A0A0H4I1A0"/>
<dbReference type="PATRIC" id="fig|330734.3.peg.2103"/>
<evidence type="ECO:0000259" key="1">
    <source>
        <dbReference type="Pfam" id="PF07238"/>
    </source>
</evidence>
<feature type="domain" description="PilZ" evidence="1">
    <location>
        <begin position="38"/>
        <end position="102"/>
    </location>
</feature>
<dbReference type="STRING" id="330734.ABA45_10000"/>
<organism evidence="2 3">
    <name type="scientific">Marinobacter psychrophilus</name>
    <dbReference type="NCBI Taxonomy" id="330734"/>
    <lineage>
        <taxon>Bacteria</taxon>
        <taxon>Pseudomonadati</taxon>
        <taxon>Pseudomonadota</taxon>
        <taxon>Gammaproteobacteria</taxon>
        <taxon>Pseudomonadales</taxon>
        <taxon>Marinobacteraceae</taxon>
        <taxon>Marinobacter</taxon>
    </lineage>
</organism>
<evidence type="ECO:0000313" key="3">
    <source>
        <dbReference type="Proteomes" id="UP000036406"/>
    </source>
</evidence>
<dbReference type="InterPro" id="IPR009875">
    <property type="entry name" value="PilZ_domain"/>
</dbReference>